<dbReference type="Pfam" id="PF02136">
    <property type="entry name" value="NTF2"/>
    <property type="match status" value="1"/>
</dbReference>
<dbReference type="GO" id="GO:0051028">
    <property type="term" value="P:mRNA transport"/>
    <property type="evidence" value="ECO:0007669"/>
    <property type="project" value="UniProtKB-UniRule"/>
</dbReference>
<dbReference type="PANTHER" id="PTHR12612">
    <property type="entry name" value="NUCLEAR TRANSPORT FACTOR 2"/>
    <property type="match status" value="1"/>
</dbReference>
<dbReference type="GO" id="GO:0005737">
    <property type="term" value="C:cytoplasm"/>
    <property type="evidence" value="ECO:0007669"/>
    <property type="project" value="UniProtKB-SubCell"/>
</dbReference>
<dbReference type="InterPro" id="IPR032710">
    <property type="entry name" value="NTF2-like_dom_sf"/>
</dbReference>
<dbReference type="EMBL" id="JAULSV010000006">
    <property type="protein sequence ID" value="KAK0641087.1"/>
    <property type="molecule type" value="Genomic_DNA"/>
</dbReference>
<dbReference type="InterPro" id="IPR018222">
    <property type="entry name" value="Nuclear_transport_factor_2_euk"/>
</dbReference>
<evidence type="ECO:0000259" key="5">
    <source>
        <dbReference type="PROSITE" id="PS50177"/>
    </source>
</evidence>
<dbReference type="GO" id="GO:0005635">
    <property type="term" value="C:nuclear envelope"/>
    <property type="evidence" value="ECO:0007669"/>
    <property type="project" value="UniProtKB-ARBA"/>
</dbReference>
<name>A0AA39XVL5_9PEZI</name>
<dbReference type="SUPFAM" id="SSF54427">
    <property type="entry name" value="NTF2-like"/>
    <property type="match status" value="1"/>
</dbReference>
<comment type="caution">
    <text evidence="6">The sequence shown here is derived from an EMBL/GenBank/DDBJ whole genome shotgun (WGS) entry which is preliminary data.</text>
</comment>
<keyword evidence="4" id="KW-0653">Protein transport</keyword>
<dbReference type="PROSITE" id="PS50177">
    <property type="entry name" value="NTF2_DOMAIN"/>
    <property type="match status" value="1"/>
</dbReference>
<comment type="function">
    <text evidence="4">Has a role in nuclear-cytoplasmic transport of proteins and mRNAs.</text>
</comment>
<evidence type="ECO:0000256" key="2">
    <source>
        <dbReference type="ARBA" id="ARBA00026247"/>
    </source>
</evidence>
<comment type="function">
    <text evidence="3">Facilitates protein transport into the nucleus. Could be part of a multicomponent system of cytosolic factors that assemble at the pore complex during nuclear import.</text>
</comment>
<keyword evidence="1 4" id="KW-0963">Cytoplasm</keyword>
<dbReference type="InterPro" id="IPR045875">
    <property type="entry name" value="NTF2"/>
</dbReference>
<dbReference type="Proteomes" id="UP001174936">
    <property type="component" value="Unassembled WGS sequence"/>
</dbReference>
<evidence type="ECO:0000313" key="6">
    <source>
        <dbReference type="EMBL" id="KAK0641087.1"/>
    </source>
</evidence>
<reference evidence="6" key="1">
    <citation type="submission" date="2023-06" db="EMBL/GenBank/DDBJ databases">
        <title>Genome-scale phylogeny and comparative genomics of the fungal order Sordariales.</title>
        <authorList>
            <consortium name="Lawrence Berkeley National Laboratory"/>
            <person name="Hensen N."/>
            <person name="Bonometti L."/>
            <person name="Westerberg I."/>
            <person name="Brannstrom I.O."/>
            <person name="Guillou S."/>
            <person name="Cros-Aarteil S."/>
            <person name="Calhoun S."/>
            <person name="Haridas S."/>
            <person name="Kuo A."/>
            <person name="Mondo S."/>
            <person name="Pangilinan J."/>
            <person name="Riley R."/>
            <person name="Labutti K."/>
            <person name="Andreopoulos B."/>
            <person name="Lipzen A."/>
            <person name="Chen C."/>
            <person name="Yanf M."/>
            <person name="Daum C."/>
            <person name="Ng V."/>
            <person name="Clum A."/>
            <person name="Steindorff A."/>
            <person name="Ohm R."/>
            <person name="Martin F."/>
            <person name="Silar P."/>
            <person name="Natvig D."/>
            <person name="Lalanne C."/>
            <person name="Gautier V."/>
            <person name="Ament-Velasquez S.L."/>
            <person name="Kruys A."/>
            <person name="Hutchinson M.I."/>
            <person name="Powell A.J."/>
            <person name="Barry K."/>
            <person name="Miller A.N."/>
            <person name="Grigoriev I.V."/>
            <person name="Debuchy R."/>
            <person name="Gladieux P."/>
            <person name="Thoren M.H."/>
            <person name="Johannesson H."/>
        </authorList>
    </citation>
    <scope>NUCLEOTIDE SEQUENCE</scope>
    <source>
        <strain evidence="6">SMH2532-1</strain>
    </source>
</reference>
<evidence type="ECO:0000256" key="1">
    <source>
        <dbReference type="ARBA" id="ARBA00022490"/>
    </source>
</evidence>
<evidence type="ECO:0000256" key="4">
    <source>
        <dbReference type="RuleBase" id="RU369002"/>
    </source>
</evidence>
<dbReference type="GO" id="GO:0006606">
    <property type="term" value="P:protein import into nucleus"/>
    <property type="evidence" value="ECO:0007669"/>
    <property type="project" value="UniProtKB-ARBA"/>
</dbReference>
<evidence type="ECO:0000256" key="3">
    <source>
        <dbReference type="ARBA" id="ARBA00053082"/>
    </source>
</evidence>
<keyword evidence="4" id="KW-0539">Nucleus</keyword>
<gene>
    <name evidence="6" type="ORF">B0T16DRAFT_207700</name>
</gene>
<keyword evidence="4" id="KW-0813">Transport</keyword>
<protein>
    <recommendedName>
        <fullName evidence="2">Nuclear transport factor 2</fullName>
    </recommendedName>
</protein>
<accession>A0AA39XVL5</accession>
<proteinExistence type="predicted"/>
<dbReference type="Gene3D" id="3.10.450.50">
    <property type="match status" value="1"/>
</dbReference>
<sequence>MVQLLAQFVTHYYSTFDADRKNLAPLYRDTSMLTFQSDQVLGASAITEKLAGLPFQKVVHKYDRTDAQPTPNGILIVVAGQLLVDDGEQPLSYTQTFLLAQDGSGSYYVQNDVFNLVVF</sequence>
<organism evidence="6 7">
    <name type="scientific">Cercophora newfieldiana</name>
    <dbReference type="NCBI Taxonomy" id="92897"/>
    <lineage>
        <taxon>Eukaryota</taxon>
        <taxon>Fungi</taxon>
        <taxon>Dikarya</taxon>
        <taxon>Ascomycota</taxon>
        <taxon>Pezizomycotina</taxon>
        <taxon>Sordariomycetes</taxon>
        <taxon>Sordariomycetidae</taxon>
        <taxon>Sordariales</taxon>
        <taxon>Lasiosphaeriaceae</taxon>
        <taxon>Cercophora</taxon>
    </lineage>
</organism>
<keyword evidence="7" id="KW-1185">Reference proteome</keyword>
<dbReference type="InterPro" id="IPR002075">
    <property type="entry name" value="NTF2_dom"/>
</dbReference>
<dbReference type="AlphaFoldDB" id="A0AA39XVL5"/>
<dbReference type="FunFam" id="3.10.450.50:FF:000005">
    <property type="entry name" value="Nuclear transport factor 2"/>
    <property type="match status" value="1"/>
</dbReference>
<evidence type="ECO:0000313" key="7">
    <source>
        <dbReference type="Proteomes" id="UP001174936"/>
    </source>
</evidence>
<feature type="domain" description="NTF2" evidence="5">
    <location>
        <begin position="4"/>
        <end position="116"/>
    </location>
</feature>
<comment type="subcellular location">
    <subcellularLocation>
        <location evidence="4">Cytoplasm</location>
    </subcellularLocation>
    <subcellularLocation>
        <location evidence="4">Nucleus</location>
    </subcellularLocation>
</comment>
<dbReference type="CDD" id="cd00780">
    <property type="entry name" value="NTF2"/>
    <property type="match status" value="1"/>
</dbReference>